<dbReference type="AlphaFoldDB" id="A0A2P2PPM0"/>
<sequence>MFVLSIYGPNTHKQRGKPMIKKKKGVAVLVIWRWHLAMIVMKRNKERRKLTKIVKPIKYTTNN</sequence>
<name>A0A2P2PPM0_RHIMU</name>
<accession>A0A2P2PPM0</accession>
<organism evidence="1">
    <name type="scientific">Rhizophora mucronata</name>
    <name type="common">Asiatic mangrove</name>
    <dbReference type="NCBI Taxonomy" id="61149"/>
    <lineage>
        <taxon>Eukaryota</taxon>
        <taxon>Viridiplantae</taxon>
        <taxon>Streptophyta</taxon>
        <taxon>Embryophyta</taxon>
        <taxon>Tracheophyta</taxon>
        <taxon>Spermatophyta</taxon>
        <taxon>Magnoliopsida</taxon>
        <taxon>eudicotyledons</taxon>
        <taxon>Gunneridae</taxon>
        <taxon>Pentapetalae</taxon>
        <taxon>rosids</taxon>
        <taxon>fabids</taxon>
        <taxon>Malpighiales</taxon>
        <taxon>Rhizophoraceae</taxon>
        <taxon>Rhizophora</taxon>
    </lineage>
</organism>
<dbReference type="EMBL" id="GGEC01076189">
    <property type="protein sequence ID" value="MBX56673.1"/>
    <property type="molecule type" value="Transcribed_RNA"/>
</dbReference>
<protein>
    <submittedName>
        <fullName evidence="1">Uncharacterized protein</fullName>
    </submittedName>
</protein>
<evidence type="ECO:0000313" key="1">
    <source>
        <dbReference type="EMBL" id="MBX56673.1"/>
    </source>
</evidence>
<proteinExistence type="predicted"/>
<reference evidence="1" key="1">
    <citation type="submission" date="2018-02" db="EMBL/GenBank/DDBJ databases">
        <title>Rhizophora mucronata_Transcriptome.</title>
        <authorList>
            <person name="Meera S.P."/>
            <person name="Sreeshan A."/>
            <person name="Augustine A."/>
        </authorList>
    </citation>
    <scope>NUCLEOTIDE SEQUENCE</scope>
    <source>
        <tissue evidence="1">Leaf</tissue>
    </source>
</reference>